<accession>A0A814RJF9</accession>
<name>A0A814RJF9_9BILA</name>
<comment type="caution">
    <text evidence="2">The sequence shown here is derived from an EMBL/GenBank/DDBJ whole genome shotgun (WGS) entry which is preliminary data.</text>
</comment>
<evidence type="ECO:0000313" key="4">
    <source>
        <dbReference type="Proteomes" id="UP000663832"/>
    </source>
</evidence>
<proteinExistence type="predicted"/>
<dbReference type="EMBL" id="CAJNOM010000177">
    <property type="protein sequence ID" value="CAF1184417.1"/>
    <property type="molecule type" value="Genomic_DNA"/>
</dbReference>
<dbReference type="Proteomes" id="UP000663877">
    <property type="component" value="Unassembled WGS sequence"/>
</dbReference>
<dbReference type="AlphaFoldDB" id="A0A814RJF9"/>
<evidence type="ECO:0000313" key="3">
    <source>
        <dbReference type="EMBL" id="CAF1184417.1"/>
    </source>
</evidence>
<dbReference type="EMBL" id="CAJNOI010000152">
    <property type="protein sequence ID" value="CAF1134888.1"/>
    <property type="molecule type" value="Genomic_DNA"/>
</dbReference>
<sequence length="203" mass="24090">MKLRLFSLILLLFFITIKCIQSKSVIRSYVIIQDKPPKFKPLTDFSVFDSREKNRLYLIRTISTDLDMIILGDYRTKKMVGKVEGKWTNGIFDVNLLIYDEKSSKWIKGTMKRISKVFSSKYQIRWNGVSLIVKRNMFRKTIKVYEEVSKEVQAQFRYRSIWRSGLKYKYDLKIFITKVPDAILFLALTITHHTENLQPTINK</sequence>
<dbReference type="OrthoDB" id="9995519at2759"/>
<keyword evidence="1" id="KW-0732">Signal</keyword>
<evidence type="ECO:0000313" key="2">
    <source>
        <dbReference type="EMBL" id="CAF1134888.1"/>
    </source>
</evidence>
<feature type="signal peptide" evidence="1">
    <location>
        <begin position="1"/>
        <end position="22"/>
    </location>
</feature>
<evidence type="ECO:0000313" key="5">
    <source>
        <dbReference type="Proteomes" id="UP000663877"/>
    </source>
</evidence>
<feature type="chain" id="PRO_5036225769" description="Lipoprotein" evidence="1">
    <location>
        <begin position="23"/>
        <end position="203"/>
    </location>
</feature>
<organism evidence="2 5">
    <name type="scientific">Adineta steineri</name>
    <dbReference type="NCBI Taxonomy" id="433720"/>
    <lineage>
        <taxon>Eukaryota</taxon>
        <taxon>Metazoa</taxon>
        <taxon>Spiralia</taxon>
        <taxon>Gnathifera</taxon>
        <taxon>Rotifera</taxon>
        <taxon>Eurotatoria</taxon>
        <taxon>Bdelloidea</taxon>
        <taxon>Adinetida</taxon>
        <taxon>Adinetidae</taxon>
        <taxon>Adineta</taxon>
    </lineage>
</organism>
<evidence type="ECO:0000256" key="1">
    <source>
        <dbReference type="SAM" id="SignalP"/>
    </source>
</evidence>
<gene>
    <name evidence="2" type="ORF">BJG266_LOCUS23214</name>
    <name evidence="3" type="ORF">QVE165_LOCUS24874</name>
</gene>
<dbReference type="Proteomes" id="UP000663832">
    <property type="component" value="Unassembled WGS sequence"/>
</dbReference>
<evidence type="ECO:0008006" key="6">
    <source>
        <dbReference type="Google" id="ProtNLM"/>
    </source>
</evidence>
<reference evidence="2" key="1">
    <citation type="submission" date="2021-02" db="EMBL/GenBank/DDBJ databases">
        <authorList>
            <person name="Nowell W R."/>
        </authorList>
    </citation>
    <scope>NUCLEOTIDE SEQUENCE</scope>
</reference>
<keyword evidence="4" id="KW-1185">Reference proteome</keyword>
<protein>
    <recommendedName>
        <fullName evidence="6">Lipoprotein</fullName>
    </recommendedName>
</protein>